<reference evidence="1 2" key="1">
    <citation type="submission" date="2014-04" db="EMBL/GenBank/DDBJ databases">
        <authorList>
            <consortium name="DOE Joint Genome Institute"/>
            <person name="Kuo A."/>
            <person name="Girlanda M."/>
            <person name="Perotto S."/>
            <person name="Kohler A."/>
            <person name="Nagy L.G."/>
            <person name="Floudas D."/>
            <person name="Copeland A."/>
            <person name="Barry K.W."/>
            <person name="Cichocki N."/>
            <person name="Veneault-Fourrey C."/>
            <person name="LaButti K."/>
            <person name="Lindquist E.A."/>
            <person name="Lipzen A."/>
            <person name="Lundell T."/>
            <person name="Morin E."/>
            <person name="Murat C."/>
            <person name="Sun H."/>
            <person name="Tunlid A."/>
            <person name="Henrissat B."/>
            <person name="Grigoriev I.V."/>
            <person name="Hibbett D.S."/>
            <person name="Martin F."/>
            <person name="Nordberg H.P."/>
            <person name="Cantor M.N."/>
            <person name="Hua S.X."/>
        </authorList>
    </citation>
    <scope>NUCLEOTIDE SEQUENCE [LARGE SCALE GENOMIC DNA]</scope>
    <source>
        <strain evidence="1 2">MUT 4182</strain>
    </source>
</reference>
<keyword evidence="2" id="KW-1185">Reference proteome</keyword>
<organism evidence="1 2">
    <name type="scientific">Tulasnella calospora MUT 4182</name>
    <dbReference type="NCBI Taxonomy" id="1051891"/>
    <lineage>
        <taxon>Eukaryota</taxon>
        <taxon>Fungi</taxon>
        <taxon>Dikarya</taxon>
        <taxon>Basidiomycota</taxon>
        <taxon>Agaricomycotina</taxon>
        <taxon>Agaricomycetes</taxon>
        <taxon>Cantharellales</taxon>
        <taxon>Tulasnellaceae</taxon>
        <taxon>Tulasnella</taxon>
    </lineage>
</organism>
<reference evidence="2" key="2">
    <citation type="submission" date="2015-01" db="EMBL/GenBank/DDBJ databases">
        <title>Evolutionary Origins and Diversification of the Mycorrhizal Mutualists.</title>
        <authorList>
            <consortium name="DOE Joint Genome Institute"/>
            <consortium name="Mycorrhizal Genomics Consortium"/>
            <person name="Kohler A."/>
            <person name="Kuo A."/>
            <person name="Nagy L.G."/>
            <person name="Floudas D."/>
            <person name="Copeland A."/>
            <person name="Barry K.W."/>
            <person name="Cichocki N."/>
            <person name="Veneault-Fourrey C."/>
            <person name="LaButti K."/>
            <person name="Lindquist E.A."/>
            <person name="Lipzen A."/>
            <person name="Lundell T."/>
            <person name="Morin E."/>
            <person name="Murat C."/>
            <person name="Riley R."/>
            <person name="Ohm R."/>
            <person name="Sun H."/>
            <person name="Tunlid A."/>
            <person name="Henrissat B."/>
            <person name="Grigoriev I.V."/>
            <person name="Hibbett D.S."/>
            <person name="Martin F."/>
        </authorList>
    </citation>
    <scope>NUCLEOTIDE SEQUENCE [LARGE SCALE GENOMIC DNA]</scope>
    <source>
        <strain evidence="2">MUT 4182</strain>
    </source>
</reference>
<evidence type="ECO:0000313" key="1">
    <source>
        <dbReference type="EMBL" id="KIO17311.1"/>
    </source>
</evidence>
<dbReference type="Proteomes" id="UP000054248">
    <property type="component" value="Unassembled WGS sequence"/>
</dbReference>
<name>A0A0C3Q318_9AGAM</name>
<proteinExistence type="predicted"/>
<dbReference type="HOGENOM" id="CLU_1826718_0_0_1"/>
<protein>
    <submittedName>
        <fullName evidence="1">Uncharacterized protein</fullName>
    </submittedName>
</protein>
<accession>A0A0C3Q318</accession>
<dbReference type="OrthoDB" id="3243332at2759"/>
<dbReference type="AlphaFoldDB" id="A0A0C3Q318"/>
<evidence type="ECO:0000313" key="2">
    <source>
        <dbReference type="Proteomes" id="UP000054248"/>
    </source>
</evidence>
<gene>
    <name evidence="1" type="ORF">M407DRAFT_33031</name>
</gene>
<sequence>MVHKRAFDKGKLNDNNWLITFALTCFAGDALRWHASLEPSIQTDWIKLRQAILAQYPRDSQGILPNLIPTPAAAAPPVGIRAPVPRRGWIHVTKDCNPKKYYIGISKLDFGVLTVEWDWPCSNLQALTIRDLWPGYDAIGA</sequence>
<dbReference type="EMBL" id="KN823400">
    <property type="protein sequence ID" value="KIO17311.1"/>
    <property type="molecule type" value="Genomic_DNA"/>
</dbReference>